<dbReference type="GO" id="GO:0005886">
    <property type="term" value="C:plasma membrane"/>
    <property type="evidence" value="ECO:0007669"/>
    <property type="project" value="TreeGrafter"/>
</dbReference>
<keyword evidence="1" id="KW-1133">Transmembrane helix</keyword>
<dbReference type="AlphaFoldDB" id="A0A060C4Z9"/>
<dbReference type="PANTHER" id="PTHR48090">
    <property type="entry name" value="UNDECAPRENYL-PHOSPHATE 4-DEOXY-4-FORMAMIDO-L-ARABINOSE TRANSFERASE-RELATED"/>
    <property type="match status" value="1"/>
</dbReference>
<dbReference type="PANTHER" id="PTHR48090:SF8">
    <property type="entry name" value="GLYCOSYLTRANSFERASE CSBB-RELATED"/>
    <property type="match status" value="1"/>
</dbReference>
<evidence type="ECO:0000313" key="2">
    <source>
        <dbReference type="EMBL" id="AIA88110.1"/>
    </source>
</evidence>
<feature type="transmembrane region" description="Helical" evidence="1">
    <location>
        <begin position="41"/>
        <end position="62"/>
    </location>
</feature>
<organism evidence="2">
    <name type="scientific">uncultured Paenibacillus sp</name>
    <dbReference type="NCBI Taxonomy" id="227322"/>
    <lineage>
        <taxon>Bacteria</taxon>
        <taxon>Bacillati</taxon>
        <taxon>Bacillota</taxon>
        <taxon>Bacilli</taxon>
        <taxon>Bacillales</taxon>
        <taxon>Paenibacillaceae</taxon>
        <taxon>Paenibacillus</taxon>
        <taxon>environmental samples</taxon>
    </lineage>
</organism>
<evidence type="ECO:0000256" key="1">
    <source>
        <dbReference type="SAM" id="Phobius"/>
    </source>
</evidence>
<feature type="non-terminal residue" evidence="2">
    <location>
        <position position="1"/>
    </location>
</feature>
<proteinExistence type="predicted"/>
<name>A0A060C4Z9_9BACL</name>
<accession>A0A060C4Z9</accession>
<feature type="transmembrane region" description="Helical" evidence="1">
    <location>
        <begin position="17"/>
        <end position="35"/>
    </location>
</feature>
<dbReference type="EMBL" id="KF120831">
    <property type="protein sequence ID" value="AIA88110.1"/>
    <property type="molecule type" value="Genomic_DNA"/>
</dbReference>
<protein>
    <submittedName>
        <fullName evidence="2">CAZy families GT2 protein</fullName>
    </submittedName>
</protein>
<sequence length="97" mass="10438">AALSGFVSGRSCRRRHFVYLLVIVLRTLIWGRDLAGYPSLMAVVLFLGGVQLLSLGIIGEYVGRTFLESKARPLYLTQDVRVASVEPPASSADSVGG</sequence>
<dbReference type="InterPro" id="IPR050256">
    <property type="entry name" value="Glycosyltransferase_2"/>
</dbReference>
<keyword evidence="1" id="KW-0472">Membrane</keyword>
<reference evidence="2" key="1">
    <citation type="journal article" date="2013" name="Environ. Microbiol.">
        <title>Seasonally variable intestinal metagenomes of the red palm weevil (Rhynchophorus ferrugineus).</title>
        <authorList>
            <person name="Jia S."/>
            <person name="Zhang X."/>
            <person name="Zhang G."/>
            <person name="Yin A."/>
            <person name="Zhang S."/>
            <person name="Li F."/>
            <person name="Wang L."/>
            <person name="Zhao D."/>
            <person name="Yun Q."/>
            <person name="Tala"/>
            <person name="Wang J."/>
            <person name="Sun G."/>
            <person name="Baabdullah M."/>
            <person name="Yu X."/>
            <person name="Hu S."/>
            <person name="Al-Mssallem I.S."/>
            <person name="Yu J."/>
        </authorList>
    </citation>
    <scope>NUCLEOTIDE SEQUENCE</scope>
</reference>
<keyword evidence="1" id="KW-0812">Transmembrane</keyword>